<reference evidence="1 2" key="1">
    <citation type="submission" date="2019-09" db="EMBL/GenBank/DDBJ databases">
        <title>Commensal-derived Metabolites Govern Vibrio cholerae Pathogenesis in Host.</title>
        <authorList>
            <person name="Yoon S.S."/>
            <person name="Yoon M.Y."/>
        </authorList>
    </citation>
    <scope>NUCLEOTIDE SEQUENCE [LARGE SCALE GENOMIC DNA]</scope>
    <source>
        <strain evidence="1 2">VIC01</strain>
    </source>
</reference>
<proteinExistence type="predicted"/>
<name>A0A5P3ANY6_PHOVU</name>
<organism evidence="1 2">
    <name type="scientific">Phocaeicola vulgatus</name>
    <name type="common">Bacteroides vulgatus</name>
    <dbReference type="NCBI Taxonomy" id="821"/>
    <lineage>
        <taxon>Bacteria</taxon>
        <taxon>Pseudomonadati</taxon>
        <taxon>Bacteroidota</taxon>
        <taxon>Bacteroidia</taxon>
        <taxon>Bacteroidales</taxon>
        <taxon>Bacteroidaceae</taxon>
        <taxon>Phocaeicola</taxon>
    </lineage>
</organism>
<accession>A0A5P3ANY6</accession>
<sequence>MTTEANDFMQLQGEMVSYKNSFYFASRFFGYLCRYDISDEEDVTLKWEKMLVEPVCNVYEANLARKKNNLDGFYGLTANDKYVFVTYSGELCYKAFENYSACTPKTLLGFSIDGELVGKYALEHQSMSVLLSQYTPQLYLLNCESECNVEIFEMDDILKAKL</sequence>
<gene>
    <name evidence="1" type="ORF">VIC01_00896</name>
</gene>
<dbReference type="AlphaFoldDB" id="A0A5P3ANY6"/>
<evidence type="ECO:0000313" key="2">
    <source>
        <dbReference type="Proteomes" id="UP000326091"/>
    </source>
</evidence>
<evidence type="ECO:0000313" key="1">
    <source>
        <dbReference type="EMBL" id="QEW35412.1"/>
    </source>
</evidence>
<dbReference type="RefSeq" id="WP_022508128.1">
    <property type="nucleotide sequence ID" value="NZ_AP025232.1"/>
</dbReference>
<dbReference type="Proteomes" id="UP000326091">
    <property type="component" value="Chromosome"/>
</dbReference>
<protein>
    <submittedName>
        <fullName evidence="1">Uncharacterized protein</fullName>
    </submittedName>
</protein>
<dbReference type="EMBL" id="CP043529">
    <property type="protein sequence ID" value="QEW35412.1"/>
    <property type="molecule type" value="Genomic_DNA"/>
</dbReference>